<dbReference type="PANTHER" id="PTHR31189:SF48">
    <property type="entry name" value="LEGUMIN B"/>
    <property type="match status" value="1"/>
</dbReference>
<feature type="domain" description="Cupin type-1" evidence="7">
    <location>
        <begin position="79"/>
        <end position="278"/>
    </location>
</feature>
<dbReference type="InterPro" id="IPR014710">
    <property type="entry name" value="RmlC-like_jellyroll"/>
</dbReference>
<dbReference type="Gene3D" id="2.60.120.10">
    <property type="entry name" value="Jelly Rolls"/>
    <property type="match status" value="2"/>
</dbReference>
<dbReference type="PRINTS" id="PR00439">
    <property type="entry name" value="11SGLOBULIN"/>
</dbReference>
<protein>
    <recommendedName>
        <fullName evidence="7">Cupin type-1 domain-containing protein</fullName>
    </recommendedName>
</protein>
<dbReference type="AlphaFoldDB" id="A0AAV6WUX6"/>
<dbReference type="Proteomes" id="UP000826271">
    <property type="component" value="Unassembled WGS sequence"/>
</dbReference>
<gene>
    <name evidence="8" type="ORF">BUALT_Bualt13G0022200</name>
</gene>
<proteinExistence type="inferred from homology"/>
<dbReference type="InterPro" id="IPR011051">
    <property type="entry name" value="RmlC_Cupin_sf"/>
</dbReference>
<dbReference type="SUPFAM" id="SSF51182">
    <property type="entry name" value="RmlC-like cupins"/>
    <property type="match status" value="1"/>
</dbReference>
<dbReference type="PANTHER" id="PTHR31189">
    <property type="entry name" value="OS03G0336100 PROTEIN-RELATED"/>
    <property type="match status" value="1"/>
</dbReference>
<keyword evidence="3 5" id="KW-0708">Seed storage protein</keyword>
<dbReference type="GO" id="GO:0045735">
    <property type="term" value="F:nutrient reservoir activity"/>
    <property type="evidence" value="ECO:0007669"/>
    <property type="project" value="UniProtKB-KW"/>
</dbReference>
<keyword evidence="6" id="KW-1133">Transmembrane helix</keyword>
<evidence type="ECO:0000256" key="2">
    <source>
        <dbReference type="ARBA" id="ARBA00022761"/>
    </source>
</evidence>
<evidence type="ECO:0000256" key="6">
    <source>
        <dbReference type="SAM" id="Phobius"/>
    </source>
</evidence>
<dbReference type="InterPro" id="IPR006044">
    <property type="entry name" value="11S_seedstore_pln"/>
</dbReference>
<name>A0AAV6WUX6_9LAMI</name>
<reference evidence="8" key="1">
    <citation type="submission" date="2019-10" db="EMBL/GenBank/DDBJ databases">
        <authorList>
            <person name="Zhang R."/>
            <person name="Pan Y."/>
            <person name="Wang J."/>
            <person name="Ma R."/>
            <person name="Yu S."/>
        </authorList>
    </citation>
    <scope>NUCLEOTIDE SEQUENCE</scope>
    <source>
        <strain evidence="8">LA-IB0</strain>
        <tissue evidence="8">Leaf</tissue>
    </source>
</reference>
<comment type="function">
    <text evidence="5">Seed storage protein.</text>
</comment>
<dbReference type="SMART" id="SM00835">
    <property type="entry name" value="Cupin_1"/>
    <property type="match status" value="2"/>
</dbReference>
<organism evidence="8 9">
    <name type="scientific">Buddleja alternifolia</name>
    <dbReference type="NCBI Taxonomy" id="168488"/>
    <lineage>
        <taxon>Eukaryota</taxon>
        <taxon>Viridiplantae</taxon>
        <taxon>Streptophyta</taxon>
        <taxon>Embryophyta</taxon>
        <taxon>Tracheophyta</taxon>
        <taxon>Spermatophyta</taxon>
        <taxon>Magnoliopsida</taxon>
        <taxon>eudicotyledons</taxon>
        <taxon>Gunneridae</taxon>
        <taxon>Pentapetalae</taxon>
        <taxon>asterids</taxon>
        <taxon>lamiids</taxon>
        <taxon>Lamiales</taxon>
        <taxon>Scrophulariaceae</taxon>
        <taxon>Buddlejeae</taxon>
        <taxon>Buddleja</taxon>
    </lineage>
</organism>
<dbReference type="CDD" id="cd02242">
    <property type="entry name" value="cupin_11S_legumin_N"/>
    <property type="match status" value="1"/>
</dbReference>
<dbReference type="EMBL" id="WHWC01000013">
    <property type="protein sequence ID" value="KAG8370810.1"/>
    <property type="molecule type" value="Genomic_DNA"/>
</dbReference>
<feature type="domain" description="Cupin type-1" evidence="7">
    <location>
        <begin position="342"/>
        <end position="491"/>
    </location>
</feature>
<keyword evidence="9" id="KW-1185">Reference proteome</keyword>
<keyword evidence="4 5" id="KW-1015">Disulfide bond</keyword>
<evidence type="ECO:0000256" key="4">
    <source>
        <dbReference type="ARBA" id="ARBA00023157"/>
    </source>
</evidence>
<comment type="caution">
    <text evidence="8">The sequence shown here is derived from an EMBL/GenBank/DDBJ whole genome shotgun (WGS) entry which is preliminary data.</text>
</comment>
<feature type="transmembrane region" description="Helical" evidence="6">
    <location>
        <begin position="20"/>
        <end position="40"/>
    </location>
</feature>
<dbReference type="InterPro" id="IPR022379">
    <property type="entry name" value="11S_seedstore_CS"/>
</dbReference>
<keyword evidence="6" id="KW-0812">Transmembrane</keyword>
<evidence type="ECO:0000256" key="1">
    <source>
        <dbReference type="ARBA" id="ARBA00007178"/>
    </source>
</evidence>
<comment type="subunit">
    <text evidence="5">Hexamer; each subunit is composed of an acidic and a basic chain derived from a single precursor and linked by a disulfide bond.</text>
</comment>
<sequence>MQNGKTPHLRVNPKPHSSPIYIYIYTNTSHSPLLITIYTYIFTMAKLSLSVLTFLLLFSFSFAVKGETWQQGECQIDRINAQEPSNRIQAEGGVSEFWDFNNDEFRCAGVSIHRHRLQPRALMLPAYHNAPVLAYIVQGTGYHGVMVSGCPETFESSQQSEQFQEGRSRKFLDRHQKIGQFRRGDIVAIPAGAAHWVYNNGDQELLVVVLQDNTNNANQLDQNPRSFFLAGNPQREQEQQQFGHGRIRRGQHEFGNVFKGFDIQTLAEVFGVDEETARKLQNENDERGHLIIVERGLQVIKPPLRGEEYGRREEEYGGEEERYMGRSANGLEETICTAKIRENLDKPSRADIYNPRAGRFSTVNSLTLPILGFLRLSVARGVLYKNAIMTPHWCVNAHSIIYVTKGESRMQIVNHRGQAVFDGQVREGQVVVVPQNFAVVKQAGEQGCEWVEFNTNDNAMINTLSGRTSALRGLPVDVIANAYQISREEAERLKYNREETLIFSGRSRSGRGEVAST</sequence>
<dbReference type="InterPro" id="IPR050253">
    <property type="entry name" value="Seed_Storage-Functional"/>
</dbReference>
<evidence type="ECO:0000256" key="5">
    <source>
        <dbReference type="RuleBase" id="RU003681"/>
    </source>
</evidence>
<evidence type="ECO:0000256" key="3">
    <source>
        <dbReference type="ARBA" id="ARBA00023129"/>
    </source>
</evidence>
<feature type="transmembrane region" description="Helical" evidence="6">
    <location>
        <begin position="47"/>
        <end position="64"/>
    </location>
</feature>
<dbReference type="InterPro" id="IPR006045">
    <property type="entry name" value="Cupin_1"/>
</dbReference>
<keyword evidence="2 5" id="KW-0758">Storage protein</keyword>
<dbReference type="Pfam" id="PF00190">
    <property type="entry name" value="Cupin_1"/>
    <property type="match status" value="2"/>
</dbReference>
<comment type="similarity">
    <text evidence="1 5">Belongs to the 11S seed storage protein (globulins) family.</text>
</comment>
<evidence type="ECO:0000259" key="7">
    <source>
        <dbReference type="SMART" id="SM00835"/>
    </source>
</evidence>
<dbReference type="PROSITE" id="PS00305">
    <property type="entry name" value="11S_SEED_STORAGE"/>
    <property type="match status" value="1"/>
</dbReference>
<dbReference type="CDD" id="cd02243">
    <property type="entry name" value="cupin_11S_legumin_C"/>
    <property type="match status" value="1"/>
</dbReference>
<dbReference type="FunFam" id="2.60.120.10:FF:000073">
    <property type="entry name" value="Glycinin G1"/>
    <property type="match status" value="1"/>
</dbReference>
<evidence type="ECO:0000313" key="9">
    <source>
        <dbReference type="Proteomes" id="UP000826271"/>
    </source>
</evidence>
<keyword evidence="6" id="KW-0472">Membrane</keyword>
<accession>A0AAV6WUX6</accession>
<evidence type="ECO:0000313" key="8">
    <source>
        <dbReference type="EMBL" id="KAG8370810.1"/>
    </source>
</evidence>